<feature type="transmembrane region" description="Helical" evidence="6">
    <location>
        <begin position="83"/>
        <end position="104"/>
    </location>
</feature>
<dbReference type="EMBL" id="RSCE01000004">
    <property type="protein sequence ID" value="RSH83406.1"/>
    <property type="molecule type" value="Genomic_DNA"/>
</dbReference>
<dbReference type="GeneID" id="39591633"/>
<evidence type="ECO:0000313" key="9">
    <source>
        <dbReference type="Proteomes" id="UP000279236"/>
    </source>
</evidence>
<feature type="transmembrane region" description="Helical" evidence="6">
    <location>
        <begin position="326"/>
        <end position="347"/>
    </location>
</feature>
<sequence>MSLALNKYLDVVDDDKARDTVLEADLSDEDASEVFAALAKEEEGHTIKYRVLSWQKVALLLFGEYVCLAMLALSWSFSVLGWGVALAVHFGAGLIAWYTSYVLWKFCMKHPHIRDVCDVAAQLFPFAPRLAREMASIMFLLNVILGVGFHVLTGAKIFNTLSNSSQCTVVFQAITAIIGIVISLPRTLNHVSYMSIVSVFFMAASVLVTLVCCGIQAHPGAGYVGVYPAAGDVKTFGGWPFGVNPGFINGFNAVLNIVFLWVGQIVYPSFIAEMKRPADFPKALAALTAMEFSLFTAIAVVGYYYLGQYAEAPLMGSLLDIKWLKVAYGFAIVPTFVIGTIYCNVACKTLFHRLLPADSRHNHKHTVVGWSLWVGLLTLIWGLGFVLAATIPSMGDFLSAMAAMFDSFFGYIYWAVAYWWLYRGKLFSSVPRALQTVLNLAIFAFGLFMLGPGLYTSISAIVADYSGDVARPFSCTTNSIIA</sequence>
<feature type="domain" description="Amino acid transporter transmembrane" evidence="7">
    <location>
        <begin position="52"/>
        <end position="458"/>
    </location>
</feature>
<dbReference type="OrthoDB" id="294730at2759"/>
<feature type="transmembrane region" description="Helical" evidence="6">
    <location>
        <begin position="57"/>
        <end position="77"/>
    </location>
</feature>
<dbReference type="STRING" id="105984.A0A427XWY6"/>
<evidence type="ECO:0000256" key="2">
    <source>
        <dbReference type="ARBA" id="ARBA00008066"/>
    </source>
</evidence>
<evidence type="ECO:0000256" key="3">
    <source>
        <dbReference type="ARBA" id="ARBA00022692"/>
    </source>
</evidence>
<dbReference type="Proteomes" id="UP000279236">
    <property type="component" value="Unassembled WGS sequence"/>
</dbReference>
<keyword evidence="5 6" id="KW-0472">Membrane</keyword>
<keyword evidence="4 6" id="KW-1133">Transmembrane helix</keyword>
<proteinExistence type="inferred from homology"/>
<keyword evidence="3 6" id="KW-0812">Transmembrane</keyword>
<dbReference type="PANTHER" id="PTHR22950">
    <property type="entry name" value="AMINO ACID TRANSPORTER"/>
    <property type="match status" value="1"/>
</dbReference>
<feature type="transmembrane region" description="Helical" evidence="6">
    <location>
        <begin position="163"/>
        <end position="184"/>
    </location>
</feature>
<feature type="transmembrane region" description="Helical" evidence="6">
    <location>
        <begin position="433"/>
        <end position="455"/>
    </location>
</feature>
<evidence type="ECO:0000313" key="8">
    <source>
        <dbReference type="EMBL" id="RSH83406.1"/>
    </source>
</evidence>
<feature type="transmembrane region" description="Helical" evidence="6">
    <location>
        <begin position="137"/>
        <end position="157"/>
    </location>
</feature>
<evidence type="ECO:0000256" key="6">
    <source>
        <dbReference type="SAM" id="Phobius"/>
    </source>
</evidence>
<name>A0A427XWY6_9TREE</name>
<evidence type="ECO:0000256" key="5">
    <source>
        <dbReference type="ARBA" id="ARBA00023136"/>
    </source>
</evidence>
<feature type="transmembrane region" description="Helical" evidence="6">
    <location>
        <begin position="397"/>
        <end position="421"/>
    </location>
</feature>
<dbReference type="InterPro" id="IPR013057">
    <property type="entry name" value="AA_transpt_TM"/>
</dbReference>
<evidence type="ECO:0000256" key="4">
    <source>
        <dbReference type="ARBA" id="ARBA00022989"/>
    </source>
</evidence>
<organism evidence="8 9">
    <name type="scientific">Apiotrichum porosum</name>
    <dbReference type="NCBI Taxonomy" id="105984"/>
    <lineage>
        <taxon>Eukaryota</taxon>
        <taxon>Fungi</taxon>
        <taxon>Dikarya</taxon>
        <taxon>Basidiomycota</taxon>
        <taxon>Agaricomycotina</taxon>
        <taxon>Tremellomycetes</taxon>
        <taxon>Trichosporonales</taxon>
        <taxon>Trichosporonaceae</taxon>
        <taxon>Apiotrichum</taxon>
    </lineage>
</organism>
<dbReference type="GO" id="GO:0015179">
    <property type="term" value="F:L-amino acid transmembrane transporter activity"/>
    <property type="evidence" value="ECO:0007669"/>
    <property type="project" value="TreeGrafter"/>
</dbReference>
<comment type="similarity">
    <text evidence="2">Belongs to the amino acid/polyamine transporter 2 family.</text>
</comment>
<feature type="transmembrane region" description="Helical" evidence="6">
    <location>
        <begin position="367"/>
        <end position="391"/>
    </location>
</feature>
<feature type="transmembrane region" description="Helical" evidence="6">
    <location>
        <begin position="284"/>
        <end position="306"/>
    </location>
</feature>
<dbReference type="RefSeq" id="XP_028477358.1">
    <property type="nucleotide sequence ID" value="XM_028622466.1"/>
</dbReference>
<keyword evidence="9" id="KW-1185">Reference proteome</keyword>
<dbReference type="PANTHER" id="PTHR22950:SF567">
    <property type="entry name" value="AMINO ACID TRANSPORTER TRANSMEMBRANE DOMAIN-CONTAINING PROTEIN"/>
    <property type="match status" value="1"/>
</dbReference>
<feature type="transmembrane region" description="Helical" evidence="6">
    <location>
        <begin position="196"/>
        <end position="217"/>
    </location>
</feature>
<gene>
    <name evidence="8" type="ORF">EHS24_007090</name>
</gene>
<evidence type="ECO:0000256" key="1">
    <source>
        <dbReference type="ARBA" id="ARBA00004141"/>
    </source>
</evidence>
<protein>
    <recommendedName>
        <fullName evidence="7">Amino acid transporter transmembrane domain-containing protein</fullName>
    </recommendedName>
</protein>
<accession>A0A427XWY6</accession>
<dbReference type="Pfam" id="PF01490">
    <property type="entry name" value="Aa_trans"/>
    <property type="match status" value="1"/>
</dbReference>
<dbReference type="GO" id="GO:0016020">
    <property type="term" value="C:membrane"/>
    <property type="evidence" value="ECO:0007669"/>
    <property type="project" value="UniProtKB-SubCell"/>
</dbReference>
<dbReference type="AlphaFoldDB" id="A0A427XWY6"/>
<comment type="subcellular location">
    <subcellularLocation>
        <location evidence="1">Membrane</location>
        <topology evidence="1">Multi-pass membrane protein</topology>
    </subcellularLocation>
</comment>
<comment type="caution">
    <text evidence="8">The sequence shown here is derived from an EMBL/GenBank/DDBJ whole genome shotgun (WGS) entry which is preliminary data.</text>
</comment>
<reference evidence="8 9" key="1">
    <citation type="submission" date="2018-11" db="EMBL/GenBank/DDBJ databases">
        <title>Genome sequence of Apiotrichum porosum DSM 27194.</title>
        <authorList>
            <person name="Aliyu H."/>
            <person name="Gorte O."/>
            <person name="Ochsenreither K."/>
        </authorList>
    </citation>
    <scope>NUCLEOTIDE SEQUENCE [LARGE SCALE GENOMIC DNA]</scope>
    <source>
        <strain evidence="8 9">DSM 27194</strain>
    </source>
</reference>
<evidence type="ECO:0000259" key="7">
    <source>
        <dbReference type="Pfam" id="PF01490"/>
    </source>
</evidence>